<keyword evidence="3 6" id="KW-0378">Hydrolase</keyword>
<dbReference type="InterPro" id="IPR034009">
    <property type="entry name" value="M3B_PepF_4"/>
</dbReference>
<comment type="similarity">
    <text evidence="6">Belongs to the peptidase M3B family.</text>
</comment>
<evidence type="ECO:0000313" key="9">
    <source>
        <dbReference type="EMBL" id="MFD1398219.1"/>
    </source>
</evidence>
<feature type="domain" description="Oligopeptidase F N-terminal" evidence="8">
    <location>
        <begin position="121"/>
        <end position="180"/>
    </location>
</feature>
<dbReference type="InterPro" id="IPR042088">
    <property type="entry name" value="OligoPept_F_C"/>
</dbReference>
<evidence type="ECO:0000256" key="3">
    <source>
        <dbReference type="ARBA" id="ARBA00022801"/>
    </source>
</evidence>
<feature type="domain" description="Peptidase M3A/M3B catalytic" evidence="7">
    <location>
        <begin position="202"/>
        <end position="581"/>
    </location>
</feature>
<evidence type="ECO:0000256" key="2">
    <source>
        <dbReference type="ARBA" id="ARBA00022723"/>
    </source>
</evidence>
<proteinExistence type="inferred from homology"/>
<accession>A0ABW4BCJ0</accession>
<dbReference type="EC" id="3.4.24.-" evidence="6"/>
<dbReference type="Pfam" id="PF08439">
    <property type="entry name" value="Peptidase_M3_N"/>
    <property type="match status" value="1"/>
</dbReference>
<dbReference type="Gene3D" id="1.10.1370.20">
    <property type="entry name" value="Oligoendopeptidase f, C-terminal domain"/>
    <property type="match status" value="1"/>
</dbReference>
<dbReference type="SUPFAM" id="SSF55486">
    <property type="entry name" value="Metalloproteases ('zincins'), catalytic domain"/>
    <property type="match status" value="1"/>
</dbReference>
<dbReference type="NCBIfam" id="TIGR00181">
    <property type="entry name" value="pepF"/>
    <property type="match status" value="1"/>
</dbReference>
<keyword evidence="2 6" id="KW-0479">Metal-binding</keyword>
<keyword evidence="10" id="KW-1185">Reference proteome</keyword>
<evidence type="ECO:0000256" key="5">
    <source>
        <dbReference type="ARBA" id="ARBA00023049"/>
    </source>
</evidence>
<dbReference type="CDD" id="cd09609">
    <property type="entry name" value="M3B_PepF"/>
    <property type="match status" value="1"/>
</dbReference>
<dbReference type="EMBL" id="JBHTOA010000016">
    <property type="protein sequence ID" value="MFD1398219.1"/>
    <property type="molecule type" value="Genomic_DNA"/>
</dbReference>
<evidence type="ECO:0000313" key="10">
    <source>
        <dbReference type="Proteomes" id="UP001597199"/>
    </source>
</evidence>
<evidence type="ECO:0000256" key="1">
    <source>
        <dbReference type="ARBA" id="ARBA00022670"/>
    </source>
</evidence>
<dbReference type="InterPro" id="IPR001567">
    <property type="entry name" value="Pept_M3A_M3B_dom"/>
</dbReference>
<comment type="function">
    <text evidence="6">Has oligopeptidase activity and degrades a variety of small bioactive peptides.</text>
</comment>
<dbReference type="RefSeq" id="WP_204117914.1">
    <property type="nucleotide sequence ID" value="NZ_BOLV01000001.1"/>
</dbReference>
<protein>
    <recommendedName>
        <fullName evidence="6">Oligopeptidase F</fullName>
        <ecNumber evidence="6">3.4.24.-</ecNumber>
    </recommendedName>
</protein>
<dbReference type="Pfam" id="PF01432">
    <property type="entry name" value="Peptidase_M3"/>
    <property type="match status" value="1"/>
</dbReference>
<evidence type="ECO:0000259" key="8">
    <source>
        <dbReference type="Pfam" id="PF08439"/>
    </source>
</evidence>
<gene>
    <name evidence="9" type="primary">pepF</name>
    <name evidence="9" type="ORF">ACFQ41_02730</name>
</gene>
<sequence>MPTALPPRSAVDPALTWDLTAIFATETDFESAIKQLQALTTDFVRIYSGRLNEAPVIDDALDDYASLQVLADHISAYAFLPQSADTTDPKANARLHRVESLLAQNDAQLQFFTTELQGQPEAVLKAAEDTEDHAAFIRHILLEKHHALPLAAEQVLAELDPALNAPDTMRSQAIFGDMDFGSFEVDGQTYPLSFVLYEEEYQKHPNTKVRRAAYHQFCATLARYQNTMAAGYYAQVAKEKTLATMRGFDSVFDYLLAPQEVTREMFDRQIDGLMNGLAPIMRRYVTLIKQLWGLDHIGYTDLQIDLDLTYTPTISLAEAPAAIAKAIAPMGQAYQARIMQAFPERWVDFAANQGKESGAFAASVYGVHPYVEMSWADTLPALYTLVHELGHTGQMTLAGEQHSILASGQSTYISEAPSTFHELLLTHSLLSEYQEPRLQRYALSRLLSDTYFHNCVTHLLEAAFQREVYTLIDAGESFDAAKLNEIKKGVLHQFWGDAVDLDDGMPELTWMRQSHYYMGLYSYTYSASMVISTSAYLRLAQDGEAAIADWQRFLALGDTKAPLEAAQVAGVDISTDAPLKQMISFLDDTEHQIEALTTQING</sequence>
<comment type="cofactor">
    <cofactor evidence="6">
        <name>Zn(2+)</name>
        <dbReference type="ChEBI" id="CHEBI:29105"/>
    </cofactor>
    <text evidence="6">Binds 1 zinc ion.</text>
</comment>
<dbReference type="InterPro" id="IPR004438">
    <property type="entry name" value="Peptidase_M3B"/>
</dbReference>
<keyword evidence="4 6" id="KW-0862">Zinc</keyword>
<name>A0ABW4BCJ0_9LACO</name>
<comment type="caution">
    <text evidence="9">The sequence shown here is derived from an EMBL/GenBank/DDBJ whole genome shotgun (WGS) entry which is preliminary data.</text>
</comment>
<reference evidence="10" key="1">
    <citation type="journal article" date="2019" name="Int. J. Syst. Evol. Microbiol.">
        <title>The Global Catalogue of Microorganisms (GCM) 10K type strain sequencing project: providing services to taxonomists for standard genome sequencing and annotation.</title>
        <authorList>
            <consortium name="The Broad Institute Genomics Platform"/>
            <consortium name="The Broad Institute Genome Sequencing Center for Infectious Disease"/>
            <person name="Wu L."/>
            <person name="Ma J."/>
        </authorList>
    </citation>
    <scope>NUCLEOTIDE SEQUENCE [LARGE SCALE GENOMIC DNA]</scope>
    <source>
        <strain evidence="10">CCM 9110</strain>
    </source>
</reference>
<dbReference type="Proteomes" id="UP001597199">
    <property type="component" value="Unassembled WGS sequence"/>
</dbReference>
<evidence type="ECO:0000259" key="7">
    <source>
        <dbReference type="Pfam" id="PF01432"/>
    </source>
</evidence>
<keyword evidence="1 6" id="KW-0645">Protease</keyword>
<dbReference type="InterPro" id="IPR013647">
    <property type="entry name" value="OligopepF_N_dom"/>
</dbReference>
<evidence type="ECO:0000256" key="4">
    <source>
        <dbReference type="ARBA" id="ARBA00022833"/>
    </source>
</evidence>
<organism evidence="9 10">
    <name type="scientific">Lacticaseibacillus suilingensis</name>
    <dbReference type="NCBI Taxonomy" id="2799577"/>
    <lineage>
        <taxon>Bacteria</taxon>
        <taxon>Bacillati</taxon>
        <taxon>Bacillota</taxon>
        <taxon>Bacilli</taxon>
        <taxon>Lactobacillales</taxon>
        <taxon>Lactobacillaceae</taxon>
        <taxon>Lacticaseibacillus</taxon>
    </lineage>
</organism>
<dbReference type="Gene3D" id="1.20.140.70">
    <property type="entry name" value="Oligopeptidase f, N-terminal domain"/>
    <property type="match status" value="1"/>
</dbReference>
<evidence type="ECO:0000256" key="6">
    <source>
        <dbReference type="RuleBase" id="RU368091"/>
    </source>
</evidence>
<keyword evidence="5 6" id="KW-0482">Metalloprotease</keyword>